<dbReference type="InterPro" id="IPR003646">
    <property type="entry name" value="SH3-like_bac-type"/>
</dbReference>
<dbReference type="Pfam" id="PF01832">
    <property type="entry name" value="Glucosaminidase"/>
    <property type="match status" value="1"/>
</dbReference>
<accession>A0A917Q0Z4</accession>
<proteinExistence type="predicted"/>
<dbReference type="PROSITE" id="PS51272">
    <property type="entry name" value="SLH"/>
    <property type="match status" value="2"/>
</dbReference>
<dbReference type="Gene3D" id="2.30.30.40">
    <property type="entry name" value="SH3 Domains"/>
    <property type="match status" value="1"/>
</dbReference>
<comment type="caution">
    <text evidence="3">The sequence shown here is derived from an EMBL/GenBank/DDBJ whole genome shotgun (WGS) entry which is preliminary data.</text>
</comment>
<sequence>MRNRKLLKFISSSFLAVVIALAIPGKTFAYSVSFSDVNEGDSHYKGIMALAEEGIINGYEDGTFGTSDSITRGQVAVMLSEALDVETPENINQVLEVYHDVNRDTLYAEQIAAVTKKGVFKGSNGEFNPTEPITREQMATVLVLGMELADYESANDVEIYLNNVSSSHRERVQTLANLGITNQLDNFRPAEATERGQFATFLYETMKVTGMLGNEYITVSYDISFFEAMNSQTSPKVDGAGQFTASRELTEYYANPNNFTKDSPEFFQFLKLSYEPGTTAGELNNRILKDKGALKDTGQSFLNAAQQNDINVIYLMAHALHETGNGTSELANGLKVGLNKDGKATYVTHKNKDKLTNIKTVYNMFGVGAYDGCANSCGAEHAYEEGWFTPKAAVLGGASFIDDGYIGRGQDTLYKMRWNPDNPGYPQYATHVQWAAIQARNIAEMYELAGLLDTYTLRFDIPQYQNQPEQAPEPTGEDRYSVDTSNAGDIYKVKTSDGSGLNIRTYPWGDVIRALPEKTEVEVIGENGGWYKVEANGTEGWVSGKYLVSP</sequence>
<dbReference type="AlphaFoldDB" id="A0A917Q0Z4"/>
<dbReference type="Proteomes" id="UP000658382">
    <property type="component" value="Unassembled WGS sequence"/>
</dbReference>
<name>A0A917Q0Z4_9BACI</name>
<keyword evidence="1" id="KW-0732">Signal</keyword>
<evidence type="ECO:0000313" key="4">
    <source>
        <dbReference type="Proteomes" id="UP000658382"/>
    </source>
</evidence>
<feature type="domain" description="SLH" evidence="2">
    <location>
        <begin position="30"/>
        <end position="93"/>
    </location>
</feature>
<dbReference type="GO" id="GO:0004040">
    <property type="term" value="F:amidase activity"/>
    <property type="evidence" value="ECO:0007669"/>
    <property type="project" value="InterPro"/>
</dbReference>
<dbReference type="PANTHER" id="PTHR43308">
    <property type="entry name" value="OUTER MEMBRANE PROTEIN ALPHA-RELATED"/>
    <property type="match status" value="1"/>
</dbReference>
<dbReference type="Gene3D" id="1.10.530.10">
    <property type="match status" value="1"/>
</dbReference>
<dbReference type="RefSeq" id="WP_188633802.1">
    <property type="nucleotide sequence ID" value="NZ_BMNQ01000055.1"/>
</dbReference>
<dbReference type="Pfam" id="PF08239">
    <property type="entry name" value="SH3_3"/>
    <property type="match status" value="1"/>
</dbReference>
<dbReference type="Pfam" id="PF00395">
    <property type="entry name" value="SLH"/>
    <property type="match status" value="2"/>
</dbReference>
<evidence type="ECO:0000313" key="3">
    <source>
        <dbReference type="EMBL" id="GGK04633.1"/>
    </source>
</evidence>
<evidence type="ECO:0000259" key="2">
    <source>
        <dbReference type="PROSITE" id="PS51272"/>
    </source>
</evidence>
<dbReference type="SMART" id="SM00047">
    <property type="entry name" value="LYZ2"/>
    <property type="match status" value="1"/>
</dbReference>
<dbReference type="InterPro" id="IPR051465">
    <property type="entry name" value="Cell_Envelope_Struct_Comp"/>
</dbReference>
<evidence type="ECO:0000256" key="1">
    <source>
        <dbReference type="ARBA" id="ARBA00022729"/>
    </source>
</evidence>
<dbReference type="InterPro" id="IPR001119">
    <property type="entry name" value="SLH_dom"/>
</dbReference>
<dbReference type="EMBL" id="BMNQ01000055">
    <property type="protein sequence ID" value="GGK04633.1"/>
    <property type="molecule type" value="Genomic_DNA"/>
</dbReference>
<organism evidence="3 4">
    <name type="scientific">Lentibacillus kapialis</name>
    <dbReference type="NCBI Taxonomy" id="340214"/>
    <lineage>
        <taxon>Bacteria</taxon>
        <taxon>Bacillati</taxon>
        <taxon>Bacillota</taxon>
        <taxon>Bacilli</taxon>
        <taxon>Bacillales</taxon>
        <taxon>Bacillaceae</taxon>
        <taxon>Lentibacillus</taxon>
    </lineage>
</organism>
<reference evidence="3" key="1">
    <citation type="journal article" date="2014" name="Int. J. Syst. Evol. Microbiol.">
        <title>Complete genome sequence of Corynebacterium casei LMG S-19264T (=DSM 44701T), isolated from a smear-ripened cheese.</title>
        <authorList>
            <consortium name="US DOE Joint Genome Institute (JGI-PGF)"/>
            <person name="Walter F."/>
            <person name="Albersmeier A."/>
            <person name="Kalinowski J."/>
            <person name="Ruckert C."/>
        </authorList>
    </citation>
    <scope>NUCLEOTIDE SEQUENCE</scope>
    <source>
        <strain evidence="3">JCM 12580</strain>
    </source>
</reference>
<keyword evidence="4" id="KW-1185">Reference proteome</keyword>
<feature type="domain" description="SLH" evidence="2">
    <location>
        <begin position="94"/>
        <end position="156"/>
    </location>
</feature>
<reference evidence="3" key="2">
    <citation type="submission" date="2020-09" db="EMBL/GenBank/DDBJ databases">
        <authorList>
            <person name="Sun Q."/>
            <person name="Ohkuma M."/>
        </authorList>
    </citation>
    <scope>NUCLEOTIDE SEQUENCE</scope>
    <source>
        <strain evidence="3">JCM 12580</strain>
    </source>
</reference>
<dbReference type="InterPro" id="IPR002901">
    <property type="entry name" value="MGlyc_endo_b_GlcNAc-like_dom"/>
</dbReference>
<protein>
    <recommendedName>
        <fullName evidence="2">SLH domain-containing protein</fullName>
    </recommendedName>
</protein>
<gene>
    <name evidence="3" type="ORF">GCM10007063_28700</name>
</gene>